<feature type="domain" description="MYND-type" evidence="8">
    <location>
        <begin position="187"/>
        <end position="227"/>
    </location>
</feature>
<dbReference type="Gene3D" id="1.25.40.10">
    <property type="entry name" value="Tetratricopeptide repeat domain"/>
    <property type="match status" value="1"/>
</dbReference>
<proteinExistence type="predicted"/>
<dbReference type="InterPro" id="IPR002893">
    <property type="entry name" value="Znf_MYND"/>
</dbReference>
<reference evidence="9" key="1">
    <citation type="submission" date="2020-05" db="EMBL/GenBank/DDBJ databases">
        <title>Mycena genomes resolve the evolution of fungal bioluminescence.</title>
        <authorList>
            <person name="Tsai I.J."/>
        </authorList>
    </citation>
    <scope>NUCLEOTIDE SEQUENCE</scope>
    <source>
        <strain evidence="9">160909Yilan</strain>
    </source>
</reference>
<dbReference type="PROSITE" id="PS50865">
    <property type="entry name" value="ZF_MYND_2"/>
    <property type="match status" value="1"/>
</dbReference>
<evidence type="ECO:0000256" key="3">
    <source>
        <dbReference type="ARBA" id="ARBA00022771"/>
    </source>
</evidence>
<evidence type="ECO:0000256" key="1">
    <source>
        <dbReference type="ARBA" id="ARBA00022723"/>
    </source>
</evidence>
<accession>A0A8H6X9I2</accession>
<dbReference type="EMBL" id="JACAZH010000037">
    <property type="protein sequence ID" value="KAF7336451.1"/>
    <property type="molecule type" value="Genomic_DNA"/>
</dbReference>
<protein>
    <submittedName>
        <fullName evidence="9">RNA polymerase II-associated protein 3</fullName>
    </submittedName>
</protein>
<evidence type="ECO:0000256" key="2">
    <source>
        <dbReference type="ARBA" id="ARBA00022737"/>
    </source>
</evidence>
<dbReference type="OrthoDB" id="629492at2759"/>
<dbReference type="PANTHER" id="PTHR46423:SF1">
    <property type="entry name" value="RNA POLYMERASE II-ASSOCIATED PROTEIN 3"/>
    <property type="match status" value="1"/>
</dbReference>
<keyword evidence="2" id="KW-0677">Repeat</keyword>
<dbReference type="GO" id="GO:0101031">
    <property type="term" value="C:protein folding chaperone complex"/>
    <property type="evidence" value="ECO:0007669"/>
    <property type="project" value="TreeGrafter"/>
</dbReference>
<keyword evidence="1" id="KW-0479">Metal-binding</keyword>
<dbReference type="SUPFAM" id="SSF48452">
    <property type="entry name" value="TPR-like"/>
    <property type="match status" value="1"/>
</dbReference>
<evidence type="ECO:0000256" key="6">
    <source>
        <dbReference type="PROSITE-ProRule" id="PRU00134"/>
    </source>
</evidence>
<sequence length="231" mass="25593">MASTVSHPELNAKAGESFRAGDFVGAAKYYELATQATGNTVPIYLSNLAAAYLKIGKYRAAEQAADKALRLEPRAIKPRYRRAIARKKRNLISEAMIDLASLLTTDPRNVEARAEFQTLTAIQNQRDKIQRALIPEEILKADSPSAHGSSTNPPLPTHPDLHLRGLPLFQRIQQTSPVNVGGIHGACHVCKKAMHRRDLKECQKCRRVTYCGVACQRAHWPDHKRACNVAP</sequence>
<dbReference type="InterPro" id="IPR019734">
    <property type="entry name" value="TPR_rpt"/>
</dbReference>
<evidence type="ECO:0000256" key="5">
    <source>
        <dbReference type="ARBA" id="ARBA00022833"/>
    </source>
</evidence>
<dbReference type="Pfam" id="PF01753">
    <property type="entry name" value="zf-MYND"/>
    <property type="match status" value="1"/>
</dbReference>
<dbReference type="GO" id="GO:0008270">
    <property type="term" value="F:zinc ion binding"/>
    <property type="evidence" value="ECO:0007669"/>
    <property type="project" value="UniProtKB-KW"/>
</dbReference>
<dbReference type="Pfam" id="PF07719">
    <property type="entry name" value="TPR_2"/>
    <property type="match status" value="1"/>
</dbReference>
<dbReference type="Proteomes" id="UP000623467">
    <property type="component" value="Unassembled WGS sequence"/>
</dbReference>
<gene>
    <name evidence="9" type="ORF">MSAN_02299300</name>
</gene>
<dbReference type="PROSITE" id="PS50005">
    <property type="entry name" value="TPR"/>
    <property type="match status" value="1"/>
</dbReference>
<dbReference type="SMART" id="SM00028">
    <property type="entry name" value="TPR"/>
    <property type="match status" value="2"/>
</dbReference>
<dbReference type="InterPro" id="IPR051966">
    <property type="entry name" value="RPAP3"/>
</dbReference>
<keyword evidence="10" id="KW-1185">Reference proteome</keyword>
<dbReference type="Gene3D" id="6.10.140.2220">
    <property type="match status" value="1"/>
</dbReference>
<evidence type="ECO:0000259" key="8">
    <source>
        <dbReference type="PROSITE" id="PS50865"/>
    </source>
</evidence>
<keyword evidence="3 6" id="KW-0863">Zinc-finger</keyword>
<feature type="repeat" description="TPR" evidence="7">
    <location>
        <begin position="42"/>
        <end position="75"/>
    </location>
</feature>
<evidence type="ECO:0000256" key="7">
    <source>
        <dbReference type="PROSITE-ProRule" id="PRU00339"/>
    </source>
</evidence>
<name>A0A8H6X9I2_9AGAR</name>
<dbReference type="InterPro" id="IPR011990">
    <property type="entry name" value="TPR-like_helical_dom_sf"/>
</dbReference>
<dbReference type="SUPFAM" id="SSF144232">
    <property type="entry name" value="HIT/MYND zinc finger-like"/>
    <property type="match status" value="1"/>
</dbReference>
<organism evidence="9 10">
    <name type="scientific">Mycena sanguinolenta</name>
    <dbReference type="NCBI Taxonomy" id="230812"/>
    <lineage>
        <taxon>Eukaryota</taxon>
        <taxon>Fungi</taxon>
        <taxon>Dikarya</taxon>
        <taxon>Basidiomycota</taxon>
        <taxon>Agaricomycotina</taxon>
        <taxon>Agaricomycetes</taxon>
        <taxon>Agaricomycetidae</taxon>
        <taxon>Agaricales</taxon>
        <taxon>Marasmiineae</taxon>
        <taxon>Mycenaceae</taxon>
        <taxon>Mycena</taxon>
    </lineage>
</organism>
<evidence type="ECO:0000313" key="9">
    <source>
        <dbReference type="EMBL" id="KAF7336451.1"/>
    </source>
</evidence>
<dbReference type="AlphaFoldDB" id="A0A8H6X9I2"/>
<keyword evidence="5" id="KW-0862">Zinc</keyword>
<comment type="caution">
    <text evidence="9">The sequence shown here is derived from an EMBL/GenBank/DDBJ whole genome shotgun (WGS) entry which is preliminary data.</text>
</comment>
<dbReference type="InterPro" id="IPR013105">
    <property type="entry name" value="TPR_2"/>
</dbReference>
<dbReference type="PANTHER" id="PTHR46423">
    <property type="entry name" value="RNA POLYMERASE II-ASSOCIATED PROTEIN 3"/>
    <property type="match status" value="1"/>
</dbReference>
<evidence type="ECO:0000313" key="10">
    <source>
        <dbReference type="Proteomes" id="UP000623467"/>
    </source>
</evidence>
<evidence type="ECO:0000256" key="4">
    <source>
        <dbReference type="ARBA" id="ARBA00022803"/>
    </source>
</evidence>
<keyword evidence="4 7" id="KW-0802">TPR repeat</keyword>